<dbReference type="EMBL" id="BK015965">
    <property type="protein sequence ID" value="DAF87635.1"/>
    <property type="molecule type" value="Genomic_DNA"/>
</dbReference>
<dbReference type="InterPro" id="IPR024411">
    <property type="entry name" value="Tail_terminator_phage"/>
</dbReference>
<evidence type="ECO:0000313" key="1">
    <source>
        <dbReference type="EMBL" id="DAF87635.1"/>
    </source>
</evidence>
<reference evidence="1" key="1">
    <citation type="journal article" date="2021" name="Proc. Natl. Acad. Sci. U.S.A.">
        <title>A Catalog of Tens of Thousands of Viruses from Human Metagenomes Reveals Hidden Associations with Chronic Diseases.</title>
        <authorList>
            <person name="Tisza M.J."/>
            <person name="Buck C.B."/>
        </authorList>
    </citation>
    <scope>NUCLEOTIDE SEQUENCE</scope>
    <source>
        <strain evidence="1">Ctuvi3</strain>
    </source>
</reference>
<accession>A0A8S5TZM7</accession>
<protein>
    <submittedName>
        <fullName evidence="1">Minor capsid protein from bacteriophage</fullName>
    </submittedName>
</protein>
<proteinExistence type="predicted"/>
<dbReference type="Pfam" id="PF12691">
    <property type="entry name" value="Phage_tail_terminator_6"/>
    <property type="match status" value="1"/>
</dbReference>
<name>A0A8S5TZM7_9CAUD</name>
<organism evidence="1">
    <name type="scientific">Siphoviridae sp. ctuvi3</name>
    <dbReference type="NCBI Taxonomy" id="2825718"/>
    <lineage>
        <taxon>Viruses</taxon>
        <taxon>Duplodnaviria</taxon>
        <taxon>Heunggongvirae</taxon>
        <taxon>Uroviricota</taxon>
        <taxon>Caudoviricetes</taxon>
    </lineage>
</organism>
<sequence length="137" mass="16153">MILLADMKDWLKTVFEADHYYTGKLDNKKDRSIGVYQRSSYAPKRYAVGGYKKYDTKSISVLVHWNNNSKETEQAAAELFEILETQKQFMIKDTKVDFLSMQVPEPVDVGTDDKGIYERVIWFDIYYERKVDDERNS</sequence>